<dbReference type="EMBL" id="JANPWB010000005">
    <property type="protein sequence ID" value="KAJ1187486.1"/>
    <property type="molecule type" value="Genomic_DNA"/>
</dbReference>
<comment type="caution">
    <text evidence="2">The sequence shown here is derived from an EMBL/GenBank/DDBJ whole genome shotgun (WGS) entry which is preliminary data.</text>
</comment>
<dbReference type="AlphaFoldDB" id="A0AAV7UFL2"/>
<feature type="region of interest" description="Disordered" evidence="1">
    <location>
        <begin position="1"/>
        <end position="92"/>
    </location>
</feature>
<organism evidence="2 3">
    <name type="scientific">Pleurodeles waltl</name>
    <name type="common">Iberian ribbed newt</name>
    <dbReference type="NCBI Taxonomy" id="8319"/>
    <lineage>
        <taxon>Eukaryota</taxon>
        <taxon>Metazoa</taxon>
        <taxon>Chordata</taxon>
        <taxon>Craniata</taxon>
        <taxon>Vertebrata</taxon>
        <taxon>Euteleostomi</taxon>
        <taxon>Amphibia</taxon>
        <taxon>Batrachia</taxon>
        <taxon>Caudata</taxon>
        <taxon>Salamandroidea</taxon>
        <taxon>Salamandridae</taxon>
        <taxon>Pleurodelinae</taxon>
        <taxon>Pleurodeles</taxon>
    </lineage>
</organism>
<name>A0AAV7UFL2_PLEWA</name>
<gene>
    <name evidence="2" type="ORF">NDU88_004262</name>
</gene>
<protein>
    <submittedName>
        <fullName evidence="2">Uncharacterized protein</fullName>
    </submittedName>
</protein>
<proteinExistence type="predicted"/>
<evidence type="ECO:0000313" key="3">
    <source>
        <dbReference type="Proteomes" id="UP001066276"/>
    </source>
</evidence>
<feature type="region of interest" description="Disordered" evidence="1">
    <location>
        <begin position="204"/>
        <end position="231"/>
    </location>
</feature>
<evidence type="ECO:0000313" key="2">
    <source>
        <dbReference type="EMBL" id="KAJ1187486.1"/>
    </source>
</evidence>
<feature type="region of interest" description="Disordered" evidence="1">
    <location>
        <begin position="146"/>
        <end position="181"/>
    </location>
</feature>
<accession>A0AAV7UFL2</accession>
<keyword evidence="3" id="KW-1185">Reference proteome</keyword>
<evidence type="ECO:0000256" key="1">
    <source>
        <dbReference type="SAM" id="MobiDB-lite"/>
    </source>
</evidence>
<sequence length="247" mass="26687">MCSYYDYESGQARGARQLLTPQEEARRDSRTGGKKPLQQGHPGGTESKQKRGQAADSGSAHTGPAHTAQPQGPRSRCLRRGSPAQPRWLVPPQAEARWIEAHRGQRTPAHRCIRPSSFNTGAYETSRSLCGPSPQGARLECPWQGGPVPPSNAARGDPTRVPGRPHPAASGSYLPHTERGEVPQAQVSAAVLLRGRRSRIPQGNIRVSRTSGASPYQRGVSTGRKREREVPQGTGLLLHLVGREQSS</sequence>
<dbReference type="Proteomes" id="UP001066276">
    <property type="component" value="Chromosome 3_1"/>
</dbReference>
<feature type="compositionally biased region" description="Polar residues" evidence="1">
    <location>
        <begin position="205"/>
        <end position="214"/>
    </location>
</feature>
<reference evidence="2" key="1">
    <citation type="journal article" date="2022" name="bioRxiv">
        <title>Sequencing and chromosome-scale assembly of the giantPleurodeles waltlgenome.</title>
        <authorList>
            <person name="Brown T."/>
            <person name="Elewa A."/>
            <person name="Iarovenko S."/>
            <person name="Subramanian E."/>
            <person name="Araus A.J."/>
            <person name="Petzold A."/>
            <person name="Susuki M."/>
            <person name="Suzuki K.-i.T."/>
            <person name="Hayashi T."/>
            <person name="Toyoda A."/>
            <person name="Oliveira C."/>
            <person name="Osipova E."/>
            <person name="Leigh N.D."/>
            <person name="Simon A."/>
            <person name="Yun M.H."/>
        </authorList>
    </citation>
    <scope>NUCLEOTIDE SEQUENCE</scope>
    <source>
        <strain evidence="2">20211129_DDA</strain>
        <tissue evidence="2">Liver</tissue>
    </source>
</reference>